<proteinExistence type="predicted"/>
<evidence type="ECO:0000313" key="2">
    <source>
        <dbReference type="Proteomes" id="UP000294847"/>
    </source>
</evidence>
<accession>A0A4V1C840</accession>
<name>A0A4V1C840_PYROR</name>
<dbReference type="AlphaFoldDB" id="A0A4V1C840"/>
<sequence length="65" mass="7416">MTDLEMFKRLSVVPELSVTFRSQRSFRYATNLAGSGCSSSVWNLFRKQAGGVLSENETILWVEER</sequence>
<gene>
    <name evidence="1" type="ORF">PoMZ_12520</name>
</gene>
<organism evidence="1 2">
    <name type="scientific">Pyricularia oryzae</name>
    <name type="common">Rice blast fungus</name>
    <name type="synonym">Magnaporthe oryzae</name>
    <dbReference type="NCBI Taxonomy" id="318829"/>
    <lineage>
        <taxon>Eukaryota</taxon>
        <taxon>Fungi</taxon>
        <taxon>Dikarya</taxon>
        <taxon>Ascomycota</taxon>
        <taxon>Pezizomycotina</taxon>
        <taxon>Sordariomycetes</taxon>
        <taxon>Sordariomycetidae</taxon>
        <taxon>Magnaporthales</taxon>
        <taxon>Pyriculariaceae</taxon>
        <taxon>Pyricularia</taxon>
    </lineage>
</organism>
<dbReference type="Proteomes" id="UP000294847">
    <property type="component" value="Chromosome 7"/>
</dbReference>
<evidence type="ECO:0000313" key="1">
    <source>
        <dbReference type="EMBL" id="QBZ65558.1"/>
    </source>
</evidence>
<protein>
    <submittedName>
        <fullName evidence="1">Uncharacterized protein</fullName>
    </submittedName>
</protein>
<dbReference type="EMBL" id="CP034210">
    <property type="protein sequence ID" value="QBZ65558.1"/>
    <property type="molecule type" value="Genomic_DNA"/>
</dbReference>
<dbReference type="VEuPathDB" id="FungiDB:M_BR32_EuGene_00053231"/>
<reference evidence="1 2" key="1">
    <citation type="journal article" date="2019" name="Mol. Biol. Evol.">
        <title>Blast fungal genomes show frequent chromosomal changes, gene gains and losses, and effector gene turnover.</title>
        <authorList>
            <person name="Gomez Luciano L.B."/>
            <person name="Jason Tsai I."/>
            <person name="Chuma I."/>
            <person name="Tosa Y."/>
            <person name="Chen Y.H."/>
            <person name="Li J.Y."/>
            <person name="Li M.Y."/>
            <person name="Jade Lu M.Y."/>
            <person name="Nakayashiki H."/>
            <person name="Li W.H."/>
        </authorList>
    </citation>
    <scope>NUCLEOTIDE SEQUENCE [LARGE SCALE GENOMIC DNA]</scope>
    <source>
        <strain evidence="1">MZ5-1-6</strain>
    </source>
</reference>